<evidence type="ECO:0000313" key="3">
    <source>
        <dbReference type="WBParaSite" id="BPAG_0001167001-mRNA-1"/>
    </source>
</evidence>
<dbReference type="EMBL" id="UZAD01013240">
    <property type="protein sequence ID" value="VDN92818.1"/>
    <property type="molecule type" value="Genomic_DNA"/>
</dbReference>
<reference evidence="1 2" key="2">
    <citation type="submission" date="2018-11" db="EMBL/GenBank/DDBJ databases">
        <authorList>
            <consortium name="Pathogen Informatics"/>
        </authorList>
    </citation>
    <scope>NUCLEOTIDE SEQUENCE [LARGE SCALE GENOMIC DNA]</scope>
</reference>
<proteinExistence type="predicted"/>
<accession>A0A0N4TSJ4</accession>
<sequence length="88" mass="9879">MLQCYDDVFLLTDINIYGDPLTVTISACILGGSQNGVAGTGCICRDRQNERCSAQMHRMLRDVSSICIVAEVLRCNQYQIYHLVLFTM</sequence>
<dbReference type="WBParaSite" id="BPAG_0001167001-mRNA-1">
    <property type="protein sequence ID" value="BPAG_0001167001-mRNA-1"/>
    <property type="gene ID" value="BPAG_0001167001"/>
</dbReference>
<name>A0A0N4TSJ4_BRUPA</name>
<evidence type="ECO:0000313" key="1">
    <source>
        <dbReference type="EMBL" id="VDN92818.1"/>
    </source>
</evidence>
<evidence type="ECO:0000313" key="2">
    <source>
        <dbReference type="Proteomes" id="UP000278627"/>
    </source>
</evidence>
<dbReference type="Proteomes" id="UP000278627">
    <property type="component" value="Unassembled WGS sequence"/>
</dbReference>
<organism evidence="3">
    <name type="scientific">Brugia pahangi</name>
    <name type="common">Filarial nematode worm</name>
    <dbReference type="NCBI Taxonomy" id="6280"/>
    <lineage>
        <taxon>Eukaryota</taxon>
        <taxon>Metazoa</taxon>
        <taxon>Ecdysozoa</taxon>
        <taxon>Nematoda</taxon>
        <taxon>Chromadorea</taxon>
        <taxon>Rhabditida</taxon>
        <taxon>Spirurina</taxon>
        <taxon>Spiruromorpha</taxon>
        <taxon>Filarioidea</taxon>
        <taxon>Onchocercidae</taxon>
        <taxon>Brugia</taxon>
    </lineage>
</organism>
<reference evidence="3" key="1">
    <citation type="submission" date="2017-02" db="UniProtKB">
        <authorList>
            <consortium name="WormBaseParasite"/>
        </authorList>
    </citation>
    <scope>IDENTIFICATION</scope>
</reference>
<keyword evidence="2" id="KW-1185">Reference proteome</keyword>
<dbReference type="AlphaFoldDB" id="A0A0N4TSJ4"/>
<protein>
    <submittedName>
        <fullName evidence="3">Secreted protein</fullName>
    </submittedName>
</protein>
<gene>
    <name evidence="1" type="ORF">BPAG_LOCUS11632</name>
</gene>